<keyword evidence="2" id="KW-0472">Membrane</keyword>
<feature type="region of interest" description="Disordered" evidence="1">
    <location>
        <begin position="1"/>
        <end position="157"/>
    </location>
</feature>
<dbReference type="OrthoDB" id="5673at2759"/>
<proteinExistence type="predicted"/>
<name>A0A316Z523_9BASI</name>
<feature type="transmembrane region" description="Helical" evidence="2">
    <location>
        <begin position="247"/>
        <end position="265"/>
    </location>
</feature>
<dbReference type="GeneID" id="37270425"/>
<dbReference type="EMBL" id="KZ819298">
    <property type="protein sequence ID" value="PWN96641.1"/>
    <property type="molecule type" value="Genomic_DNA"/>
</dbReference>
<dbReference type="GO" id="GO:0005789">
    <property type="term" value="C:endoplasmic reticulum membrane"/>
    <property type="evidence" value="ECO:0007669"/>
    <property type="project" value="TreeGrafter"/>
</dbReference>
<dbReference type="AlphaFoldDB" id="A0A316Z523"/>
<organism evidence="3 4">
    <name type="scientific">Tilletiopsis washingtonensis</name>
    <dbReference type="NCBI Taxonomy" id="58919"/>
    <lineage>
        <taxon>Eukaryota</taxon>
        <taxon>Fungi</taxon>
        <taxon>Dikarya</taxon>
        <taxon>Basidiomycota</taxon>
        <taxon>Ustilaginomycotina</taxon>
        <taxon>Exobasidiomycetes</taxon>
        <taxon>Entylomatales</taxon>
        <taxon>Entylomatales incertae sedis</taxon>
        <taxon>Tilletiopsis</taxon>
    </lineage>
</organism>
<keyword evidence="2" id="KW-0812">Transmembrane</keyword>
<feature type="compositionally biased region" description="Low complexity" evidence="1">
    <location>
        <begin position="29"/>
        <end position="53"/>
    </location>
</feature>
<protein>
    <recommendedName>
        <fullName evidence="5">Phosphatidate cytidylyltransferase</fullName>
    </recommendedName>
</protein>
<feature type="compositionally biased region" description="Basic and acidic residues" evidence="1">
    <location>
        <begin position="131"/>
        <end position="157"/>
    </location>
</feature>
<dbReference type="Proteomes" id="UP000245946">
    <property type="component" value="Unassembled WGS sequence"/>
</dbReference>
<sequence length="458" mass="47730">MPARRQSASSASTSSSASTHRLHNPASPPLASLSALPPLQAAMSPASSSAASKPAPPPPARSDSGSSFTTRARSASIQRGQAVLRALARAPEDATPNGSGSNSDEERSASAGPVPGLKNQPQTPTVEGLSEEAKASGRANREGLRRRGEQNEVERAVGKDAKGVLNKRHKPAKSWEIPRKLFHGSIGFWVLYAYLSGADLSTIVRTMSSFLAIVGTADVIRLNNPAFERVYESVLGALMREAEKKQVNGVVPFLIGVITCLHFFPEDIACVSVMMLSWGDTAASVFGRLFGRYTPPLPSPPFASRKSSAGFLAAVIAGTATAYVFWGTGIAVRGERPSGLSWTPTHAVFGTPATHGPLHSGWTGLRWGFRASPPLAPSSSLGQTASSVFAAAKAQLLPGSTVAAMPLWLLCSGAGLVAGVVEGLELGGVDDNLSLPIGSAIGIQALLWAWGRLASLWA</sequence>
<evidence type="ECO:0000313" key="4">
    <source>
        <dbReference type="Proteomes" id="UP000245946"/>
    </source>
</evidence>
<keyword evidence="4" id="KW-1185">Reference proteome</keyword>
<gene>
    <name evidence="3" type="ORF">FA09DRAFT_331127</name>
</gene>
<accession>A0A316Z523</accession>
<evidence type="ECO:0000256" key="1">
    <source>
        <dbReference type="SAM" id="MobiDB-lite"/>
    </source>
</evidence>
<dbReference type="GO" id="GO:0006654">
    <property type="term" value="P:phosphatidic acid biosynthetic process"/>
    <property type="evidence" value="ECO:0007669"/>
    <property type="project" value="TreeGrafter"/>
</dbReference>
<feature type="transmembrane region" description="Helical" evidence="2">
    <location>
        <begin position="403"/>
        <end position="421"/>
    </location>
</feature>
<dbReference type="InterPro" id="IPR037997">
    <property type="entry name" value="Dgk1-like"/>
</dbReference>
<reference evidence="3 4" key="1">
    <citation type="journal article" date="2018" name="Mol. Biol. Evol.">
        <title>Broad Genomic Sampling Reveals a Smut Pathogenic Ancestry of the Fungal Clade Ustilaginomycotina.</title>
        <authorList>
            <person name="Kijpornyongpan T."/>
            <person name="Mondo S.J."/>
            <person name="Barry K."/>
            <person name="Sandor L."/>
            <person name="Lee J."/>
            <person name="Lipzen A."/>
            <person name="Pangilinan J."/>
            <person name="LaButti K."/>
            <person name="Hainaut M."/>
            <person name="Henrissat B."/>
            <person name="Grigoriev I.V."/>
            <person name="Spatafora J.W."/>
            <person name="Aime M.C."/>
        </authorList>
    </citation>
    <scope>NUCLEOTIDE SEQUENCE [LARGE SCALE GENOMIC DNA]</scope>
    <source>
        <strain evidence="3 4">MCA 4186</strain>
    </source>
</reference>
<evidence type="ECO:0000313" key="3">
    <source>
        <dbReference type="EMBL" id="PWN96641.1"/>
    </source>
</evidence>
<dbReference type="RefSeq" id="XP_025596920.1">
    <property type="nucleotide sequence ID" value="XM_025742881.1"/>
</dbReference>
<dbReference type="PANTHER" id="PTHR31303">
    <property type="entry name" value="CTP-DEPENDENT DIACYLGLYCEROL KINASE 1"/>
    <property type="match status" value="1"/>
</dbReference>
<dbReference type="STRING" id="58919.A0A316Z523"/>
<dbReference type="PANTHER" id="PTHR31303:SF1">
    <property type="entry name" value="CTP-DEPENDENT DIACYLGLYCEROL KINASE 1"/>
    <property type="match status" value="1"/>
</dbReference>
<feature type="transmembrane region" description="Helical" evidence="2">
    <location>
        <begin position="433"/>
        <end position="451"/>
    </location>
</feature>
<evidence type="ECO:0000256" key="2">
    <source>
        <dbReference type="SAM" id="Phobius"/>
    </source>
</evidence>
<feature type="compositionally biased region" description="Low complexity" evidence="1">
    <location>
        <begin position="7"/>
        <end position="19"/>
    </location>
</feature>
<dbReference type="GO" id="GO:0004143">
    <property type="term" value="F:ATP-dependent diacylglycerol kinase activity"/>
    <property type="evidence" value="ECO:0007669"/>
    <property type="project" value="InterPro"/>
</dbReference>
<keyword evidence="2" id="KW-1133">Transmembrane helix</keyword>
<evidence type="ECO:0008006" key="5">
    <source>
        <dbReference type="Google" id="ProtNLM"/>
    </source>
</evidence>
<feature type="compositionally biased region" description="Polar residues" evidence="1">
    <location>
        <begin position="68"/>
        <end position="79"/>
    </location>
</feature>
<feature type="transmembrane region" description="Helical" evidence="2">
    <location>
        <begin position="311"/>
        <end position="332"/>
    </location>
</feature>